<dbReference type="GO" id="GO:0006145">
    <property type="term" value="P:purine nucleobase catabolic process"/>
    <property type="evidence" value="ECO:0007669"/>
    <property type="project" value="TreeGrafter"/>
</dbReference>
<dbReference type="InterPro" id="IPR011059">
    <property type="entry name" value="Metal-dep_hydrolase_composite"/>
</dbReference>
<dbReference type="Pfam" id="PF01979">
    <property type="entry name" value="Amidohydro_1"/>
    <property type="match status" value="1"/>
</dbReference>
<name>A0A401GDG8_9APHY</name>
<feature type="compositionally biased region" description="Pro residues" evidence="1">
    <location>
        <begin position="1"/>
        <end position="14"/>
    </location>
</feature>
<feature type="domain" description="Amidohydrolase-related" evidence="2">
    <location>
        <begin position="401"/>
        <end position="505"/>
    </location>
</feature>
<dbReference type="InterPro" id="IPR050138">
    <property type="entry name" value="DHOase/Allantoinase_Hydrolase"/>
</dbReference>
<dbReference type="InterPro" id="IPR032466">
    <property type="entry name" value="Metal_Hydrolase"/>
</dbReference>
<evidence type="ECO:0000259" key="2">
    <source>
        <dbReference type="Pfam" id="PF01979"/>
    </source>
</evidence>
<dbReference type="SUPFAM" id="SSF51556">
    <property type="entry name" value="Metallo-dependent hydrolases"/>
    <property type="match status" value="1"/>
</dbReference>
<accession>A0A401GDG8</accession>
<dbReference type="PANTHER" id="PTHR43668">
    <property type="entry name" value="ALLANTOINASE"/>
    <property type="match status" value="1"/>
</dbReference>
<evidence type="ECO:0000313" key="4">
    <source>
        <dbReference type="Proteomes" id="UP000287166"/>
    </source>
</evidence>
<evidence type="ECO:0000313" key="3">
    <source>
        <dbReference type="EMBL" id="GBE80175.1"/>
    </source>
</evidence>
<dbReference type="AlphaFoldDB" id="A0A401GDG8"/>
<dbReference type="GeneID" id="38777092"/>
<evidence type="ECO:0000256" key="1">
    <source>
        <dbReference type="SAM" id="MobiDB-lite"/>
    </source>
</evidence>
<dbReference type="Gene3D" id="3.20.20.140">
    <property type="entry name" value="Metal-dependent hydrolases"/>
    <property type="match status" value="2"/>
</dbReference>
<keyword evidence="4" id="KW-1185">Reference proteome</keyword>
<dbReference type="InterPro" id="IPR006680">
    <property type="entry name" value="Amidohydro-rel"/>
</dbReference>
<dbReference type="RefSeq" id="XP_027611088.1">
    <property type="nucleotide sequence ID" value="XM_027755287.1"/>
</dbReference>
<sequence>MANKDPPPVLPISTPPTRRSPRRKPTVLALCALATTLAVYNTYLTSTVSTSNSTVQVQHIPLNAQQILGQCAALRATVGPSIDFLERQRSDRFEPGTPPILIRNATIWTGARNGTETVRGDLYLEQGIVKGIGYVSQSLYAHVESLVEVNAQGGWVTPGLVDLHSHLGIFSTPVLSGAYDVNSAHGPILPWLRSIDAFNTHDESIRLAIAGGVTSAQILPGSGNAIGGQAFMVKLRPTSERSPTSMMIEPPYTLNGTEFDPSQPLRWRHLKSACGENLRRYGNRMDAVWSFRSAYNEARKIKNTQDAYCAKVEAGLWNELQGQDYPDNLQWEALVDVLRGRVKISNHCYEEVDLDDIVRLTNEFQFPIASFHHASEAWLVPDVLKRTWGGTPTIAMFATKHRYKRESYRGSEFAARVLADNGIPVVMKSDHPVLNSRYLMFEAQQAHYFGLPQRLALGSVTSVPAAAAGMSHRIGILYEGADADVVLWDSHPLQLGATPRKVWIDGILQIGNDKEGVIVGKGKEDRAFQDVPDVPNWDAERENAIKYEGLPPLEGMREGGRVVFRNVRELWLRGQESIVPMFMATASEVGTEVVVENGKVSCIGRACMGGIDNARAFVDLRGGSISPSLMTFGSRVGLEEISGEPSTGDGAIYDPYSDDVPAILGDKAGLVRASDALQFGTRNALLANRAGVSYATSSLIAHESTISTASASINVGLSTTFRTGATHGLERGAVIKHVTALHVVISRSAPTSRIAGVSVSSQIATLRRLLLNAERSDTETGHWFKQAAKGVIPLVIDVASADIMVTLLKLKAQIEEERGSTLRMVFARATEAHLIASEIAQAKVGVILDPVRPFPQIWDERRILPGPPLTNDTELVTLMEHGVTVGIGVHGAWEAANTRFEAAWAGLESNGRIDRLQAHALVSTNLEKLLDLEGWLGDDGDLVAYAGGSAFDLSSKVTAVLSPGRGLVELF</sequence>
<dbReference type="GO" id="GO:0004038">
    <property type="term" value="F:allantoinase activity"/>
    <property type="evidence" value="ECO:0007669"/>
    <property type="project" value="TreeGrafter"/>
</dbReference>
<protein>
    <recommendedName>
        <fullName evidence="2">Amidohydrolase-related domain-containing protein</fullName>
    </recommendedName>
</protein>
<reference evidence="3 4" key="1">
    <citation type="journal article" date="2018" name="Sci. Rep.">
        <title>Genome sequence of the cauliflower mushroom Sparassis crispa (Hanabiratake) and its association with beneficial usage.</title>
        <authorList>
            <person name="Kiyama R."/>
            <person name="Furutani Y."/>
            <person name="Kawaguchi K."/>
            <person name="Nakanishi T."/>
        </authorList>
    </citation>
    <scope>NUCLEOTIDE SEQUENCE [LARGE SCALE GENOMIC DNA]</scope>
</reference>
<dbReference type="Proteomes" id="UP000287166">
    <property type="component" value="Unassembled WGS sequence"/>
</dbReference>
<feature type="region of interest" description="Disordered" evidence="1">
    <location>
        <begin position="1"/>
        <end position="24"/>
    </location>
</feature>
<proteinExistence type="predicted"/>
<dbReference type="OrthoDB" id="10258955at2759"/>
<dbReference type="InParanoid" id="A0A401GDG8"/>
<organism evidence="3 4">
    <name type="scientific">Sparassis crispa</name>
    <dbReference type="NCBI Taxonomy" id="139825"/>
    <lineage>
        <taxon>Eukaryota</taxon>
        <taxon>Fungi</taxon>
        <taxon>Dikarya</taxon>
        <taxon>Basidiomycota</taxon>
        <taxon>Agaricomycotina</taxon>
        <taxon>Agaricomycetes</taxon>
        <taxon>Polyporales</taxon>
        <taxon>Sparassidaceae</taxon>
        <taxon>Sparassis</taxon>
    </lineage>
</organism>
<dbReference type="GO" id="GO:0005737">
    <property type="term" value="C:cytoplasm"/>
    <property type="evidence" value="ECO:0007669"/>
    <property type="project" value="TreeGrafter"/>
</dbReference>
<comment type="caution">
    <text evidence="3">The sequence shown here is derived from an EMBL/GenBank/DDBJ whole genome shotgun (WGS) entry which is preliminary data.</text>
</comment>
<dbReference type="PANTHER" id="PTHR43668:SF5">
    <property type="entry name" value="AMIDOHYDROLASE 3 DOMAIN-CONTAINING PROTEIN"/>
    <property type="match status" value="1"/>
</dbReference>
<dbReference type="EMBL" id="BFAD01000002">
    <property type="protein sequence ID" value="GBE80175.1"/>
    <property type="molecule type" value="Genomic_DNA"/>
</dbReference>
<gene>
    <name evidence="3" type="ORF">SCP_0213850</name>
</gene>
<dbReference type="SUPFAM" id="SSF51338">
    <property type="entry name" value="Composite domain of metallo-dependent hydrolases"/>
    <property type="match status" value="1"/>
</dbReference>